<name>A0ABM4X7J7_COFAR</name>
<proteinExistence type="predicted"/>
<feature type="domain" description="Reverse transcriptase" evidence="1">
    <location>
        <begin position="525"/>
        <end position="704"/>
    </location>
</feature>
<dbReference type="PANTHER" id="PTHR33064">
    <property type="entry name" value="POL PROTEIN"/>
    <property type="match status" value="1"/>
</dbReference>
<dbReference type="Pfam" id="PF08284">
    <property type="entry name" value="RVP_2"/>
    <property type="match status" value="1"/>
</dbReference>
<dbReference type="PROSITE" id="PS50878">
    <property type="entry name" value="RT_POL"/>
    <property type="match status" value="1"/>
</dbReference>
<dbReference type="Gene3D" id="2.40.70.10">
    <property type="entry name" value="Acid Proteases"/>
    <property type="match status" value="1"/>
</dbReference>
<dbReference type="InterPro" id="IPR041577">
    <property type="entry name" value="RT_RNaseH_2"/>
</dbReference>
<organism evidence="2 3">
    <name type="scientific">Coffea arabica</name>
    <name type="common">Arabian coffee</name>
    <dbReference type="NCBI Taxonomy" id="13443"/>
    <lineage>
        <taxon>Eukaryota</taxon>
        <taxon>Viridiplantae</taxon>
        <taxon>Streptophyta</taxon>
        <taxon>Embryophyta</taxon>
        <taxon>Tracheophyta</taxon>
        <taxon>Spermatophyta</taxon>
        <taxon>Magnoliopsida</taxon>
        <taxon>eudicotyledons</taxon>
        <taxon>Gunneridae</taxon>
        <taxon>Pentapetalae</taxon>
        <taxon>asterids</taxon>
        <taxon>lamiids</taxon>
        <taxon>Gentianales</taxon>
        <taxon>Rubiaceae</taxon>
        <taxon>Ixoroideae</taxon>
        <taxon>Gardenieae complex</taxon>
        <taxon>Bertiereae - Coffeeae clade</taxon>
        <taxon>Coffeeae</taxon>
        <taxon>Coffea</taxon>
    </lineage>
</organism>
<dbReference type="Pfam" id="PF19259">
    <property type="entry name" value="Ty3_capsid"/>
    <property type="match status" value="1"/>
</dbReference>
<dbReference type="PANTHER" id="PTHR33064:SF37">
    <property type="entry name" value="RIBONUCLEASE H"/>
    <property type="match status" value="1"/>
</dbReference>
<dbReference type="Pfam" id="PF17919">
    <property type="entry name" value="RT_RNaseH_2"/>
    <property type="match status" value="1"/>
</dbReference>
<sequence>MEGLQTSQLQQQQMQNEFRTELEENNKRMEGLVAEMKQEFNAFIRAMISKERAIPEEDRPRVEQAPLLPTPLLNQRLQMGSEISRAARKETSKILIPNPPRIHLPMFIGENSREWIRKCNTYCLNYQIPEDQKVEVIEIFSTYQEFNKLRQSSKVEEYQEKFEELKTLMMIRNQHLDEEYFVSSFISGLKDEIKTMIMMLKPATLSEAFDLAALQEEALRLQTRTFKEGGKMVPEDRFGISRSPSQHQTHNSHYRVLSTSTFRNTSFKGKTMSTSGSEPMRISAQEVQHRRNNGLCFKCGEKFGQGHQCKSGHLNLLVTDEEEESEFEDALGEQDESTGNPGHIIEMSLHALSEAMKRKTITLIGKWDGEEMLILVDTGSLDSYISNEACVTSKAICPKVSWEMSQHKFCFDLKVMDLSSWDMILGVDWMTHFSPITFDFHQLTIFLHNQGEVVQLRGQAENCDLDLIRGNDLRNFIDYKKQMCLALRMGQSKLSEEFVMPTEVQHIIEEFSDKGEIEKQVKDMMRHRIISHSNSPFASLVLLVKKKEGILRFCVDYKRLNEMTIKDRYPIPNIDELINELTGSRYKTKLDLTSGYHQIRIKPKDTHKTTFQIHCGHYEFLVMPFRLTNAPATFQSLMNQIFQPYLRKFVLVFFDDILIYSSTLELNLEHLKIVLSVLRKHKLFTKRSKCSFAQQKVDYLGHTITENEVSMGQSKIESIMNWPTPRTIKDLRGFLGLTGYYRRFIKHYGIIYKPLTELLKKDNFVWNGRAKKALKSLKHIMCKALVLRLPDFQKTFTIETDASGGGIGAVLM</sequence>
<dbReference type="InterPro" id="IPR051320">
    <property type="entry name" value="Viral_Replic_Matur_Polypro"/>
</dbReference>
<dbReference type="InterPro" id="IPR043128">
    <property type="entry name" value="Rev_trsase/Diguanyl_cyclase"/>
</dbReference>
<dbReference type="InterPro" id="IPR021109">
    <property type="entry name" value="Peptidase_aspartic_dom_sf"/>
</dbReference>
<evidence type="ECO:0000313" key="3">
    <source>
        <dbReference type="RefSeq" id="XP_071940006.1"/>
    </source>
</evidence>
<dbReference type="Pfam" id="PF00078">
    <property type="entry name" value="RVT_1"/>
    <property type="match status" value="1"/>
</dbReference>
<dbReference type="InterPro" id="IPR045358">
    <property type="entry name" value="Ty3_capsid"/>
</dbReference>
<dbReference type="Proteomes" id="UP001652660">
    <property type="component" value="Chromosome 3e"/>
</dbReference>
<dbReference type="InterPro" id="IPR000477">
    <property type="entry name" value="RT_dom"/>
</dbReference>
<evidence type="ECO:0000259" key="1">
    <source>
        <dbReference type="PROSITE" id="PS50878"/>
    </source>
</evidence>
<dbReference type="CDD" id="cd00303">
    <property type="entry name" value="retropepsin_like"/>
    <property type="match status" value="1"/>
</dbReference>
<reference evidence="3" key="1">
    <citation type="submission" date="2025-08" db="UniProtKB">
        <authorList>
            <consortium name="RefSeq"/>
        </authorList>
    </citation>
    <scope>IDENTIFICATION</scope>
    <source>
        <tissue evidence="3">Leaves</tissue>
    </source>
</reference>
<protein>
    <recommendedName>
        <fullName evidence="1">Reverse transcriptase domain-containing protein</fullName>
    </recommendedName>
</protein>
<keyword evidence="2" id="KW-1185">Reference proteome</keyword>
<dbReference type="CDD" id="cd01647">
    <property type="entry name" value="RT_LTR"/>
    <property type="match status" value="1"/>
</dbReference>
<dbReference type="RefSeq" id="XP_071940006.1">
    <property type="nucleotide sequence ID" value="XM_072083905.1"/>
</dbReference>
<dbReference type="SUPFAM" id="SSF56672">
    <property type="entry name" value="DNA/RNA polymerases"/>
    <property type="match status" value="1"/>
</dbReference>
<gene>
    <name evidence="3" type="primary">LOC113737654</name>
</gene>
<dbReference type="InterPro" id="IPR043502">
    <property type="entry name" value="DNA/RNA_pol_sf"/>
</dbReference>
<evidence type="ECO:0000313" key="2">
    <source>
        <dbReference type="Proteomes" id="UP001652660"/>
    </source>
</evidence>
<dbReference type="GeneID" id="113737654"/>
<accession>A0ABM4X7J7</accession>
<dbReference type="Gene3D" id="3.10.10.10">
    <property type="entry name" value="HIV Type 1 Reverse Transcriptase, subunit A, domain 1"/>
    <property type="match status" value="1"/>
</dbReference>
<dbReference type="Gene3D" id="3.30.70.270">
    <property type="match status" value="2"/>
</dbReference>